<accession>A0ABR4PJ00</accession>
<keyword evidence="2" id="KW-1185">Reference proteome</keyword>
<evidence type="ECO:0000313" key="2">
    <source>
        <dbReference type="Proteomes" id="UP001629113"/>
    </source>
</evidence>
<evidence type="ECO:0000313" key="1">
    <source>
        <dbReference type="EMBL" id="KAL3423269.1"/>
    </source>
</evidence>
<dbReference type="Proteomes" id="UP001629113">
    <property type="component" value="Unassembled WGS sequence"/>
</dbReference>
<sequence>MVPQLKTLCAIFKKQFDSTKVSMYTRSGLKALGVFGQWSIWTVATASLKMNSSHKLVSRRVPQQEVSIRGVRARAEFYRSPIQVL</sequence>
<dbReference type="EMBL" id="JBFCZG010000004">
    <property type="protein sequence ID" value="KAL3423269.1"/>
    <property type="molecule type" value="Genomic_DNA"/>
</dbReference>
<comment type="caution">
    <text evidence="1">The sequence shown here is derived from an EMBL/GenBank/DDBJ whole genome shotgun (WGS) entry which is preliminary data.</text>
</comment>
<name>A0ABR4PJ00_9HELO</name>
<organism evidence="1 2">
    <name type="scientific">Phlyctema vagabunda</name>
    <dbReference type="NCBI Taxonomy" id="108571"/>
    <lineage>
        <taxon>Eukaryota</taxon>
        <taxon>Fungi</taxon>
        <taxon>Dikarya</taxon>
        <taxon>Ascomycota</taxon>
        <taxon>Pezizomycotina</taxon>
        <taxon>Leotiomycetes</taxon>
        <taxon>Helotiales</taxon>
        <taxon>Dermateaceae</taxon>
        <taxon>Phlyctema</taxon>
    </lineage>
</organism>
<gene>
    <name evidence="1" type="ORF">PVAG01_05016</name>
</gene>
<protein>
    <submittedName>
        <fullName evidence="1">Uncharacterized protein</fullName>
    </submittedName>
</protein>
<reference evidence="1 2" key="1">
    <citation type="submission" date="2024-06" db="EMBL/GenBank/DDBJ databases">
        <title>Complete genome of Phlyctema vagabunda strain 19-DSS-EL-015.</title>
        <authorList>
            <person name="Fiorenzani C."/>
        </authorList>
    </citation>
    <scope>NUCLEOTIDE SEQUENCE [LARGE SCALE GENOMIC DNA]</scope>
    <source>
        <strain evidence="1 2">19-DSS-EL-015</strain>
    </source>
</reference>
<proteinExistence type="predicted"/>